<dbReference type="PANTHER" id="PTHR44103">
    <property type="entry name" value="PROPROTEIN CONVERTASE P"/>
    <property type="match status" value="1"/>
</dbReference>
<evidence type="ECO:0000313" key="5">
    <source>
        <dbReference type="Proteomes" id="UP000298471"/>
    </source>
</evidence>
<dbReference type="SUPFAM" id="SSF51126">
    <property type="entry name" value="Pectin lyase-like"/>
    <property type="match status" value="1"/>
</dbReference>
<dbReference type="InterPro" id="IPR006626">
    <property type="entry name" value="PbH1"/>
</dbReference>
<dbReference type="Gene3D" id="2.130.10.130">
    <property type="entry name" value="Integrin alpha, N-terminal"/>
    <property type="match status" value="1"/>
</dbReference>
<keyword evidence="5" id="KW-1185">Reference proteome</keyword>
<dbReference type="PANTHER" id="PTHR44103:SF1">
    <property type="entry name" value="PROPROTEIN CONVERTASE P"/>
    <property type="match status" value="1"/>
</dbReference>
<feature type="domain" description="SbsA Ig-like" evidence="3">
    <location>
        <begin position="854"/>
        <end position="956"/>
    </location>
</feature>
<dbReference type="Proteomes" id="UP000298471">
    <property type="component" value="Unassembled WGS sequence"/>
</dbReference>
<evidence type="ECO:0000259" key="3">
    <source>
        <dbReference type="Pfam" id="PF13205"/>
    </source>
</evidence>
<sequence length="1503" mass="151896">MKTFLRRNHLTLWLTMGLGSLLGSSTALAQTTLINETFEAGTFGAFTAVNGSATNQWVVGNAAGNGSSAGTQAAYISNNGSAYTYTVTGAASAVHLYRDVTFPAGQTAILLSFDWKAQGEADEDDLRVFLVPTTTTPTAGSQLSATPLATYGLKDGFLRTTLVVPASAAGTTQRLVFSWRKDTNGGVQPPAAIDNVLLTSKVAATLCGIKTVGPDAGTTYKTLGEALNDVNVSGLCGPLTLELQSNYLSSAEAFTPTYTYAGGSATNTVTVRPAAGATGLSLSGSALQTLNIYGGKYLVLDGRPGGSGASVSGAATAADLTVANTNTSGVVLQFANNASFNTIQHCQIQGVSTATTLANVQFSNLGATTTGNSDNTIHYNAIGSGATTPAVLVYSGSSTNSRNTISNNSLLNFYSTGDAYGLLLASAGNGWTISGNSLYQTTSRAAVTGTMYGIFVGDGNGHSITNNFIGGTAPGATGTALTITGAAAYRFSGIHLTPVAGTPTSVQGNTVANINWATSSSAATTYGVWSGIYSAGSGSTIAIGTTTGNTIGSSSGPIVVATSTTGANVFGISLGNSAAATLAKNTISSLSISGTTAATLNGIVAAAGTSNSITQNKVYNLSVSAGGASQVLGIRLTGGTTNTLSNNLIGDLRAPASTSLTALAGIQLEAGNNSLYYNTVYLAGTSSGATFGTSGIYLNTAQSTSTLNARNNIVVNKSTATGTGGYTAALRRISGTNGTAPANLAAETNNNLYYAGTPSARNLIYVEGTTTATNAQQTLAGYKALVAARESNSVTEDVAFVSTSGANAGFLHVSPLQTSLAENGGTPISGLTTDFDGDTRNASTPDIGADEFVTVPVITGLVPARNAINVPVNTNVSVTFAQTVTAATASGAQLRTFSAQRGGLLAGAYSGVGTTTATFNPTTDLKPGETVFTTSRAQGQNVEGAPIFRSQVYQFTAAAAGTGTGGYGSGSEVPVGTRPYHIAAADVDGDGDLDLLTANQNSNTVSVRLNDGSGAFTAGSSEVAVTTQPLGLAVGDVDGDGDLDILANSYDAGIVSVRLNNGSGSFTAGSSEVTTGAAGGCVILADLDGDGDLDLATANYINGAGNSLSVRFNNGLGTFSGGSEISVGNAPLQVVAGDIDNDGDLDLLSANVVGNSVSVRLNNGSGSFTNGQTLAVGSSPLSVALGDLDGNGTLDLLATSAGANNLSEFRNIGGTFGLTTTVAANADPEFVLTADVDADGDLDVLIANWQAGTVTVRYNNGNGFFFGNRVFAVGMGPETIVAADLDNDGDLDIMTGNYGLGTTAPNNTVSVRLNVPAGPLPVELVEFTARAQGNAVQLRWATATEKNNDYFAVERSTDAKTFTTVGTVPGHGTSSTGHRYTLTDTRLPVGVTKLYYRLRQVDTDASTSTSPVQVVAVSTDDATAFQVHPTTVTDGYLRYSCTGAAPAGAAVSVYTLTGQQVLRQRVGEASEGAIPVAGLQPGWYVVRYTTATATYTSRFSVQQ</sequence>
<evidence type="ECO:0000256" key="1">
    <source>
        <dbReference type="ARBA" id="ARBA00022729"/>
    </source>
</evidence>
<reference evidence="4 5" key="1">
    <citation type="submission" date="2019-04" db="EMBL/GenBank/DDBJ databases">
        <authorList>
            <person name="Feng G."/>
            <person name="Zhang J."/>
            <person name="Zhu H."/>
        </authorList>
    </citation>
    <scope>NUCLEOTIDE SEQUENCE [LARGE SCALE GENOMIC DNA]</scope>
    <source>
        <strain evidence="4 5">9PBR-1</strain>
    </source>
</reference>
<dbReference type="SUPFAM" id="SSF69318">
    <property type="entry name" value="Integrin alpha N-terminal domain"/>
    <property type="match status" value="1"/>
</dbReference>
<feature type="chain" id="PRO_5021417742" evidence="2">
    <location>
        <begin position="30"/>
        <end position="1503"/>
    </location>
</feature>
<keyword evidence="1 2" id="KW-0732">Signal</keyword>
<dbReference type="Gene3D" id="2.60.40.10">
    <property type="entry name" value="Immunoglobulins"/>
    <property type="match status" value="1"/>
</dbReference>
<feature type="signal peptide" evidence="2">
    <location>
        <begin position="1"/>
        <end position="29"/>
    </location>
</feature>
<dbReference type="InterPro" id="IPR013517">
    <property type="entry name" value="FG-GAP"/>
</dbReference>
<proteinExistence type="predicted"/>
<dbReference type="Pfam" id="PF13205">
    <property type="entry name" value="Big_5"/>
    <property type="match status" value="1"/>
</dbReference>
<dbReference type="InterPro" id="IPR028994">
    <property type="entry name" value="Integrin_alpha_N"/>
</dbReference>
<dbReference type="Gene3D" id="2.30.30.100">
    <property type="match status" value="1"/>
</dbReference>
<evidence type="ECO:0000256" key="2">
    <source>
        <dbReference type="SAM" id="SignalP"/>
    </source>
</evidence>
<dbReference type="InterPro" id="IPR032812">
    <property type="entry name" value="SbsA_Ig"/>
</dbReference>
<gene>
    <name evidence="4" type="ORF">E5K02_09455</name>
</gene>
<dbReference type="NCBIfam" id="TIGR04183">
    <property type="entry name" value="Por_Secre_tail"/>
    <property type="match status" value="1"/>
</dbReference>
<evidence type="ECO:0000313" key="4">
    <source>
        <dbReference type="EMBL" id="TGE29660.1"/>
    </source>
</evidence>
<accession>A0A4Z0QI28</accession>
<dbReference type="InterPro" id="IPR011050">
    <property type="entry name" value="Pectin_lyase_fold/virulence"/>
</dbReference>
<dbReference type="InterPro" id="IPR013783">
    <property type="entry name" value="Ig-like_fold"/>
</dbReference>
<comment type="caution">
    <text evidence="4">The sequence shown here is derived from an EMBL/GenBank/DDBJ whole genome shotgun (WGS) entry which is preliminary data.</text>
</comment>
<dbReference type="InterPro" id="IPR026444">
    <property type="entry name" value="Secre_tail"/>
</dbReference>
<organism evidence="4 5">
    <name type="scientific">Hymenobacter metallicola</name>
    <dbReference type="NCBI Taxonomy" id="2563114"/>
    <lineage>
        <taxon>Bacteria</taxon>
        <taxon>Pseudomonadati</taxon>
        <taxon>Bacteroidota</taxon>
        <taxon>Cytophagia</taxon>
        <taxon>Cytophagales</taxon>
        <taxon>Hymenobacteraceae</taxon>
        <taxon>Hymenobacter</taxon>
    </lineage>
</organism>
<dbReference type="EMBL" id="SRMB01000001">
    <property type="protein sequence ID" value="TGE29660.1"/>
    <property type="molecule type" value="Genomic_DNA"/>
</dbReference>
<dbReference type="Pfam" id="PF13517">
    <property type="entry name" value="FG-GAP_3"/>
    <property type="match status" value="4"/>
</dbReference>
<protein>
    <submittedName>
        <fullName evidence="4">T9SS type A sorting domain-containing protein</fullName>
    </submittedName>
</protein>
<dbReference type="SMART" id="SM00710">
    <property type="entry name" value="PbH1"/>
    <property type="match status" value="7"/>
</dbReference>
<dbReference type="OrthoDB" id="890703at2"/>
<name>A0A4Z0QI28_9BACT</name>
<dbReference type="RefSeq" id="WP_135394321.1">
    <property type="nucleotide sequence ID" value="NZ_SRMB01000001.1"/>
</dbReference>